<comment type="similarity">
    <text evidence="1">Belongs to the thioredoxin family. DsbA subfamily.</text>
</comment>
<keyword evidence="3" id="KW-0560">Oxidoreductase</keyword>
<proteinExistence type="inferred from homology"/>
<name>A0ABW6PT55_9NOCA</name>
<feature type="transmembrane region" description="Helical" evidence="7">
    <location>
        <begin position="21"/>
        <end position="43"/>
    </location>
</feature>
<dbReference type="Pfam" id="PF13462">
    <property type="entry name" value="Thioredoxin_4"/>
    <property type="match status" value="1"/>
</dbReference>
<evidence type="ECO:0000313" key="10">
    <source>
        <dbReference type="Proteomes" id="UP001601444"/>
    </source>
</evidence>
<organism evidence="9 10">
    <name type="scientific">Nocardia thailandica</name>
    <dbReference type="NCBI Taxonomy" id="257275"/>
    <lineage>
        <taxon>Bacteria</taxon>
        <taxon>Bacillati</taxon>
        <taxon>Actinomycetota</taxon>
        <taxon>Actinomycetes</taxon>
        <taxon>Mycobacteriales</taxon>
        <taxon>Nocardiaceae</taxon>
        <taxon>Nocardia</taxon>
    </lineage>
</organism>
<dbReference type="PANTHER" id="PTHR13887:SF14">
    <property type="entry name" value="DISULFIDE BOND FORMATION PROTEIN D"/>
    <property type="match status" value="1"/>
</dbReference>
<evidence type="ECO:0000259" key="8">
    <source>
        <dbReference type="Pfam" id="PF13462"/>
    </source>
</evidence>
<evidence type="ECO:0000256" key="6">
    <source>
        <dbReference type="SAM" id="MobiDB-lite"/>
    </source>
</evidence>
<evidence type="ECO:0000256" key="5">
    <source>
        <dbReference type="ARBA" id="ARBA00023284"/>
    </source>
</evidence>
<dbReference type="EMBL" id="JBIAMX010000015">
    <property type="protein sequence ID" value="MFF0545606.1"/>
    <property type="molecule type" value="Genomic_DNA"/>
</dbReference>
<evidence type="ECO:0000256" key="1">
    <source>
        <dbReference type="ARBA" id="ARBA00005791"/>
    </source>
</evidence>
<accession>A0ABW6PT55</accession>
<evidence type="ECO:0000256" key="4">
    <source>
        <dbReference type="ARBA" id="ARBA00023157"/>
    </source>
</evidence>
<feature type="region of interest" description="Disordered" evidence="6">
    <location>
        <begin position="45"/>
        <end position="69"/>
    </location>
</feature>
<evidence type="ECO:0000256" key="2">
    <source>
        <dbReference type="ARBA" id="ARBA00022729"/>
    </source>
</evidence>
<comment type="caution">
    <text evidence="9">The sequence shown here is derived from an EMBL/GenBank/DDBJ whole genome shotgun (WGS) entry which is preliminary data.</text>
</comment>
<keyword evidence="2" id="KW-0732">Signal</keyword>
<dbReference type="InterPro" id="IPR036249">
    <property type="entry name" value="Thioredoxin-like_sf"/>
</dbReference>
<keyword evidence="4" id="KW-1015">Disulfide bond</keyword>
<dbReference type="InterPro" id="IPR012336">
    <property type="entry name" value="Thioredoxin-like_fold"/>
</dbReference>
<reference evidence="9 10" key="1">
    <citation type="submission" date="2024-10" db="EMBL/GenBank/DDBJ databases">
        <title>The Natural Products Discovery Center: Release of the First 8490 Sequenced Strains for Exploring Actinobacteria Biosynthetic Diversity.</title>
        <authorList>
            <person name="Kalkreuter E."/>
            <person name="Kautsar S.A."/>
            <person name="Yang D."/>
            <person name="Bader C.D."/>
            <person name="Teijaro C.N."/>
            <person name="Fluegel L."/>
            <person name="Davis C.M."/>
            <person name="Simpson J.R."/>
            <person name="Lauterbach L."/>
            <person name="Steele A.D."/>
            <person name="Gui C."/>
            <person name="Meng S."/>
            <person name="Li G."/>
            <person name="Viehrig K."/>
            <person name="Ye F."/>
            <person name="Su P."/>
            <person name="Kiefer A.F."/>
            <person name="Nichols A."/>
            <person name="Cepeda A.J."/>
            <person name="Yan W."/>
            <person name="Fan B."/>
            <person name="Jiang Y."/>
            <person name="Adhikari A."/>
            <person name="Zheng C.-J."/>
            <person name="Schuster L."/>
            <person name="Cowan T.M."/>
            <person name="Smanski M.J."/>
            <person name="Chevrette M.G."/>
            <person name="De Carvalho L.P.S."/>
            <person name="Shen B."/>
        </authorList>
    </citation>
    <scope>NUCLEOTIDE SEQUENCE [LARGE SCALE GENOMIC DNA]</scope>
    <source>
        <strain evidence="9 10">NPDC004045</strain>
    </source>
</reference>
<keyword evidence="7" id="KW-1133">Transmembrane helix</keyword>
<keyword evidence="7" id="KW-0812">Transmembrane</keyword>
<evidence type="ECO:0000256" key="3">
    <source>
        <dbReference type="ARBA" id="ARBA00023002"/>
    </source>
</evidence>
<protein>
    <submittedName>
        <fullName evidence="9">DsbA family protein</fullName>
    </submittedName>
</protein>
<dbReference type="SUPFAM" id="SSF52833">
    <property type="entry name" value="Thioredoxin-like"/>
    <property type="match status" value="1"/>
</dbReference>
<evidence type="ECO:0000256" key="7">
    <source>
        <dbReference type="SAM" id="Phobius"/>
    </source>
</evidence>
<keyword evidence="10" id="KW-1185">Reference proteome</keyword>
<evidence type="ECO:0000313" key="9">
    <source>
        <dbReference type="EMBL" id="MFF0545606.1"/>
    </source>
</evidence>
<gene>
    <name evidence="9" type="ORF">ACFYTF_22485</name>
</gene>
<feature type="domain" description="Thioredoxin-like fold" evidence="8">
    <location>
        <begin position="75"/>
        <end position="231"/>
    </location>
</feature>
<keyword evidence="5" id="KW-0676">Redox-active center</keyword>
<dbReference type="RefSeq" id="WP_387702050.1">
    <property type="nucleotide sequence ID" value="NZ_JBIAMX010000015.1"/>
</dbReference>
<dbReference type="Proteomes" id="UP001601444">
    <property type="component" value="Unassembled WGS sequence"/>
</dbReference>
<dbReference type="PANTHER" id="PTHR13887">
    <property type="entry name" value="GLUTATHIONE S-TRANSFERASE KAPPA"/>
    <property type="match status" value="1"/>
</dbReference>
<dbReference type="Gene3D" id="3.40.30.10">
    <property type="entry name" value="Glutaredoxin"/>
    <property type="match status" value="1"/>
</dbReference>
<keyword evidence="7" id="KW-0472">Membrane</keyword>
<sequence>MSTGRNPLAEAEAADRKRQRLIQVAVAGVLIALVAAIGIGIAVKRSGSDSDSTAGPGTQGAPVSGQVTESGAVRVANPDAKVKIRVVADLQCPACKAFEAANGQALEDAVADGTAVVEYQIISFLDRASTNQYSSRAANASFCVAETGVTHYQDWLQSMFAQQPAEGGAGHDNAKLIQIAADAGYTDPAIADCVNAKKYDQYIKDTTQATLNSGVQSTPTVTVNGTQVTDALFTQNGLASVIADAAK</sequence>